<dbReference type="InterPro" id="IPR029058">
    <property type="entry name" value="AB_hydrolase_fold"/>
</dbReference>
<dbReference type="OrthoDB" id="10447360at2759"/>
<dbReference type="PROSITE" id="PS51318">
    <property type="entry name" value="TAT"/>
    <property type="match status" value="1"/>
</dbReference>
<evidence type="ECO:0000259" key="3">
    <source>
        <dbReference type="Pfam" id="PF01764"/>
    </source>
</evidence>
<dbReference type="Pfam" id="PF01764">
    <property type="entry name" value="Lipase_3"/>
    <property type="match status" value="1"/>
</dbReference>
<dbReference type="AlphaFoldDB" id="A0A2V0NJW1"/>
<feature type="domain" description="Fungal lipase-type" evidence="3">
    <location>
        <begin position="189"/>
        <end position="327"/>
    </location>
</feature>
<dbReference type="EMBL" id="BDRX01000001">
    <property type="protein sequence ID" value="GBF87546.1"/>
    <property type="molecule type" value="Genomic_DNA"/>
</dbReference>
<dbReference type="GO" id="GO:0006629">
    <property type="term" value="P:lipid metabolic process"/>
    <property type="evidence" value="ECO:0007669"/>
    <property type="project" value="InterPro"/>
</dbReference>
<dbReference type="Proteomes" id="UP000247498">
    <property type="component" value="Unassembled WGS sequence"/>
</dbReference>
<dbReference type="InterPro" id="IPR002921">
    <property type="entry name" value="Fungal_lipase-type"/>
</dbReference>
<dbReference type="Gene3D" id="3.40.50.1820">
    <property type="entry name" value="alpha/beta hydrolase"/>
    <property type="match status" value="1"/>
</dbReference>
<feature type="signal peptide" evidence="2">
    <location>
        <begin position="1"/>
        <end position="32"/>
    </location>
</feature>
<feature type="region of interest" description="Disordered" evidence="1">
    <location>
        <begin position="404"/>
        <end position="426"/>
    </location>
</feature>
<dbReference type="InParanoid" id="A0A2V0NJW1"/>
<feature type="chain" id="PRO_5016021309" description="Fungal lipase-type domain-containing protein" evidence="2">
    <location>
        <begin position="33"/>
        <end position="489"/>
    </location>
</feature>
<protein>
    <recommendedName>
        <fullName evidence="3">Fungal lipase-type domain-containing protein</fullName>
    </recommendedName>
</protein>
<comment type="caution">
    <text evidence="4">The sequence shown here is derived from an EMBL/GenBank/DDBJ whole genome shotgun (WGS) entry which is preliminary data.</text>
</comment>
<keyword evidence="2" id="KW-0732">Signal</keyword>
<sequence length="489" mass="51582">MRSCRTGFTRAAAAAAALALLLAAAALPAARANVDARDDNADQVADLLDFDSEGFWEIPDMQQALRAAWLNSTDGASGVHAASLDAASGSCGKAAAADAGCPALIGPRGSWWTGNADRRNAFLMSVLARDNYPMLHNLGADGDETTDKRALWQCLLRTKWLALGADAVEFYDSTLNNVVVIKAGSSVFVNMRGTWTKAHRDSNMEWRLGPRRRIWGVAVRYHTGWGKTAEDAYAAVKRIIAGFNLPQDECKLWLSGHSRGGGAALLTAAFADGRDGAAAPCKVAGVWTFGSVKPFDAAFAKIYNVKLGAKTWNWWNQIDVVPTLPPAIAGYGTQIPRLRLGANYTCPTAQTTSTCIKIGTRSLCPKRSNGALNHHDYEYTSGLAFCADSALGLTDGCVDALAPPYNPPSARDMRQARKAQKAAERTARAAAEAAEAEDAAAEKAAAKAKAAEREKGRDKVKAAAAALQELAARDAAAAAQGAGPFGATA</sequence>
<reference evidence="4 5" key="1">
    <citation type="journal article" date="2018" name="Sci. Rep.">
        <title>Raphidocelis subcapitata (=Pseudokirchneriella subcapitata) provides an insight into genome evolution and environmental adaptations in the Sphaeropleales.</title>
        <authorList>
            <person name="Suzuki S."/>
            <person name="Yamaguchi H."/>
            <person name="Nakajima N."/>
            <person name="Kawachi M."/>
        </authorList>
    </citation>
    <scope>NUCLEOTIDE SEQUENCE [LARGE SCALE GENOMIC DNA]</scope>
    <source>
        <strain evidence="4 5">NIES-35</strain>
    </source>
</reference>
<evidence type="ECO:0000313" key="4">
    <source>
        <dbReference type="EMBL" id="GBF87546.1"/>
    </source>
</evidence>
<organism evidence="4 5">
    <name type="scientific">Raphidocelis subcapitata</name>
    <dbReference type="NCBI Taxonomy" id="307507"/>
    <lineage>
        <taxon>Eukaryota</taxon>
        <taxon>Viridiplantae</taxon>
        <taxon>Chlorophyta</taxon>
        <taxon>core chlorophytes</taxon>
        <taxon>Chlorophyceae</taxon>
        <taxon>CS clade</taxon>
        <taxon>Sphaeropleales</taxon>
        <taxon>Selenastraceae</taxon>
        <taxon>Raphidocelis</taxon>
    </lineage>
</organism>
<proteinExistence type="predicted"/>
<accession>A0A2V0NJW1</accession>
<evidence type="ECO:0000313" key="5">
    <source>
        <dbReference type="Proteomes" id="UP000247498"/>
    </source>
</evidence>
<evidence type="ECO:0000256" key="1">
    <source>
        <dbReference type="SAM" id="MobiDB-lite"/>
    </source>
</evidence>
<evidence type="ECO:0000256" key="2">
    <source>
        <dbReference type="SAM" id="SignalP"/>
    </source>
</evidence>
<dbReference type="SUPFAM" id="SSF53474">
    <property type="entry name" value="alpha/beta-Hydrolases"/>
    <property type="match status" value="1"/>
</dbReference>
<keyword evidence="5" id="KW-1185">Reference proteome</keyword>
<dbReference type="PANTHER" id="PTHR45856">
    <property type="entry name" value="ALPHA/BETA-HYDROLASES SUPERFAMILY PROTEIN"/>
    <property type="match status" value="1"/>
</dbReference>
<dbReference type="InterPro" id="IPR051218">
    <property type="entry name" value="Sec_MonoDiacylglyc_Lipase"/>
</dbReference>
<gene>
    <name evidence="4" type="ORF">Rsub_00257</name>
</gene>
<feature type="compositionally biased region" description="Basic and acidic residues" evidence="1">
    <location>
        <begin position="411"/>
        <end position="426"/>
    </location>
</feature>
<dbReference type="InterPro" id="IPR006311">
    <property type="entry name" value="TAT_signal"/>
</dbReference>
<dbReference type="PANTHER" id="PTHR45856:SF24">
    <property type="entry name" value="FUNGAL LIPASE-LIKE DOMAIN-CONTAINING PROTEIN"/>
    <property type="match status" value="1"/>
</dbReference>
<name>A0A2V0NJW1_9CHLO</name>